<keyword evidence="3" id="KW-1185">Reference proteome</keyword>
<keyword evidence="1" id="KW-0732">Signal</keyword>
<feature type="signal peptide" evidence="1">
    <location>
        <begin position="1"/>
        <end position="19"/>
    </location>
</feature>
<sequence length="114" mass="12489">MRMLLAVGLTSLFVVPALAHHGWGSYDADNPITMQGPILSITLQNPHGAMTLRHEGAEWLVTLAPLSRMTARGATGDILATGVEVIAYGYPKRDGTPEIRAEWLDVDGRRFHLR</sequence>
<dbReference type="AlphaFoldDB" id="A0A4R3M8E8"/>
<dbReference type="Pfam" id="PF19649">
    <property type="entry name" value="DUF6152"/>
    <property type="match status" value="1"/>
</dbReference>
<evidence type="ECO:0000313" key="3">
    <source>
        <dbReference type="Proteomes" id="UP000295678"/>
    </source>
</evidence>
<proteinExistence type="predicted"/>
<evidence type="ECO:0000256" key="1">
    <source>
        <dbReference type="SAM" id="SignalP"/>
    </source>
</evidence>
<evidence type="ECO:0000313" key="2">
    <source>
        <dbReference type="EMBL" id="TCT09811.1"/>
    </source>
</evidence>
<comment type="caution">
    <text evidence="2">The sequence shown here is derived from an EMBL/GenBank/DDBJ whole genome shotgun (WGS) entry which is preliminary data.</text>
</comment>
<dbReference type="InterPro" id="IPR046150">
    <property type="entry name" value="DUF6152"/>
</dbReference>
<feature type="chain" id="PRO_5020235953" evidence="1">
    <location>
        <begin position="20"/>
        <end position="114"/>
    </location>
</feature>
<dbReference type="EMBL" id="SMAK01000006">
    <property type="protein sequence ID" value="TCT09811.1"/>
    <property type="molecule type" value="Genomic_DNA"/>
</dbReference>
<name>A0A4R3M8E8_9HYPH</name>
<reference evidence="2 3" key="1">
    <citation type="submission" date="2019-03" db="EMBL/GenBank/DDBJ databases">
        <title>Genomic Encyclopedia of Type Strains, Phase IV (KMG-IV): sequencing the most valuable type-strain genomes for metagenomic binning, comparative biology and taxonomic classification.</title>
        <authorList>
            <person name="Goeker M."/>
        </authorList>
    </citation>
    <scope>NUCLEOTIDE SEQUENCE [LARGE SCALE GENOMIC DNA]</scope>
    <source>
        <strain evidence="2 3">DSM 19345</strain>
    </source>
</reference>
<accession>A0A4R3M8E8</accession>
<gene>
    <name evidence="2" type="ORF">EDC22_1065</name>
</gene>
<protein>
    <submittedName>
        <fullName evidence="2">Uncharacterized protein</fullName>
    </submittedName>
</protein>
<dbReference type="Proteomes" id="UP000295678">
    <property type="component" value="Unassembled WGS sequence"/>
</dbReference>
<organism evidence="2 3">
    <name type="scientific">Tepidamorphus gemmatus</name>
    <dbReference type="NCBI Taxonomy" id="747076"/>
    <lineage>
        <taxon>Bacteria</taxon>
        <taxon>Pseudomonadati</taxon>
        <taxon>Pseudomonadota</taxon>
        <taxon>Alphaproteobacteria</taxon>
        <taxon>Hyphomicrobiales</taxon>
        <taxon>Tepidamorphaceae</taxon>
        <taxon>Tepidamorphus</taxon>
    </lineage>
</organism>